<dbReference type="GeneID" id="36532893"/>
<name>A0A2I1CB83_ASPN1</name>
<sequence length="112" mass="12495">MVHVSSFSLSLSTASRLFSLSMSDNSVPSKMSWLLEPDAMQRFLSRLGEALIKRLISSREKLNRYTELVLLAVICGDHFVAGSDPCGTGIKYSHVPKFCQLAIVKLEHDEHD</sequence>
<dbReference type="VEuPathDB" id="FungiDB:P174DRAFT_429322"/>
<organism evidence="1 2">
    <name type="scientific">Aspergillus novofumigatus (strain IBT 16806)</name>
    <dbReference type="NCBI Taxonomy" id="1392255"/>
    <lineage>
        <taxon>Eukaryota</taxon>
        <taxon>Fungi</taxon>
        <taxon>Dikarya</taxon>
        <taxon>Ascomycota</taxon>
        <taxon>Pezizomycotina</taxon>
        <taxon>Eurotiomycetes</taxon>
        <taxon>Eurotiomycetidae</taxon>
        <taxon>Eurotiales</taxon>
        <taxon>Aspergillaceae</taxon>
        <taxon>Aspergillus</taxon>
        <taxon>Aspergillus subgen. Fumigati</taxon>
    </lineage>
</organism>
<accession>A0A2I1CB83</accession>
<evidence type="ECO:0000313" key="1">
    <source>
        <dbReference type="EMBL" id="PKX94883.1"/>
    </source>
</evidence>
<protein>
    <submittedName>
        <fullName evidence="1">Uncharacterized protein</fullName>
    </submittedName>
</protein>
<dbReference type="AlphaFoldDB" id="A0A2I1CB83"/>
<comment type="caution">
    <text evidence="1">The sequence shown here is derived from an EMBL/GenBank/DDBJ whole genome shotgun (WGS) entry which is preliminary data.</text>
</comment>
<dbReference type="EMBL" id="MSZS01000003">
    <property type="protein sequence ID" value="PKX94883.1"/>
    <property type="molecule type" value="Genomic_DNA"/>
</dbReference>
<reference evidence="2" key="1">
    <citation type="journal article" date="2018" name="Proc. Natl. Acad. Sci. U.S.A.">
        <title>Linking secondary metabolites to gene clusters through genome sequencing of six diverse Aspergillus species.</title>
        <authorList>
            <person name="Kaerboelling I."/>
            <person name="Vesth T.C."/>
            <person name="Frisvad J.C."/>
            <person name="Nybo J.L."/>
            <person name="Theobald S."/>
            <person name="Kuo A."/>
            <person name="Bowyer P."/>
            <person name="Matsuda Y."/>
            <person name="Mondo S."/>
            <person name="Lyhne E.K."/>
            <person name="Kogle M.E."/>
            <person name="Clum A."/>
            <person name="Lipzen A."/>
            <person name="Salamov A."/>
            <person name="Ngan C.Y."/>
            <person name="Daum C."/>
            <person name="Chiniquy J."/>
            <person name="Barry K."/>
            <person name="LaButti K."/>
            <person name="Haridas S."/>
            <person name="Simmons B.A."/>
            <person name="Magnuson J.K."/>
            <person name="Mortensen U.H."/>
            <person name="Larsen T.O."/>
            <person name="Grigoriev I.V."/>
            <person name="Baker S.E."/>
            <person name="Andersen M.R."/>
        </authorList>
    </citation>
    <scope>NUCLEOTIDE SEQUENCE [LARGE SCALE GENOMIC DNA]</scope>
    <source>
        <strain evidence="2">IBT 16806</strain>
    </source>
</reference>
<proteinExistence type="predicted"/>
<gene>
    <name evidence="1" type="ORF">P174DRAFT_429322</name>
</gene>
<dbReference type="RefSeq" id="XP_024683478.1">
    <property type="nucleotide sequence ID" value="XM_024825568.1"/>
</dbReference>
<evidence type="ECO:0000313" key="2">
    <source>
        <dbReference type="Proteomes" id="UP000234474"/>
    </source>
</evidence>
<dbReference type="Proteomes" id="UP000234474">
    <property type="component" value="Unassembled WGS sequence"/>
</dbReference>
<keyword evidence="2" id="KW-1185">Reference proteome</keyword>